<dbReference type="GO" id="GO:0008654">
    <property type="term" value="P:phospholipid biosynthetic process"/>
    <property type="evidence" value="ECO:0007669"/>
    <property type="project" value="InterPro"/>
</dbReference>
<dbReference type="GO" id="GO:0016020">
    <property type="term" value="C:membrane"/>
    <property type="evidence" value="ECO:0007669"/>
    <property type="project" value="InterPro"/>
</dbReference>
<accession>A0A3G4ZSU3</accession>
<dbReference type="PROSITE" id="PS00379">
    <property type="entry name" value="CDP_ALCOHOL_P_TRANSF"/>
    <property type="match status" value="1"/>
</dbReference>
<dbReference type="GO" id="GO:0016780">
    <property type="term" value="F:phosphotransferase activity, for other substituted phosphate groups"/>
    <property type="evidence" value="ECO:0007669"/>
    <property type="project" value="InterPro"/>
</dbReference>
<proteinExistence type="predicted"/>
<name>A0A3G4ZSU3_9VIRU</name>
<evidence type="ECO:0000256" key="2">
    <source>
        <dbReference type="SAM" id="Phobius"/>
    </source>
</evidence>
<keyword evidence="2" id="KW-1133">Transmembrane helix</keyword>
<dbReference type="Pfam" id="PF01066">
    <property type="entry name" value="CDP-OH_P_transf"/>
    <property type="match status" value="1"/>
</dbReference>
<feature type="transmembrane region" description="Helical" evidence="2">
    <location>
        <begin position="175"/>
        <end position="195"/>
    </location>
</feature>
<keyword evidence="1 3" id="KW-0808">Transferase</keyword>
<feature type="transmembrane region" description="Helical" evidence="2">
    <location>
        <begin position="59"/>
        <end position="77"/>
    </location>
</feature>
<dbReference type="InterPro" id="IPR048254">
    <property type="entry name" value="CDP_ALCOHOL_P_TRANSF_CS"/>
</dbReference>
<evidence type="ECO:0000256" key="1">
    <source>
        <dbReference type="ARBA" id="ARBA00022679"/>
    </source>
</evidence>
<gene>
    <name evidence="3" type="ORF">Edafosvirus3_60</name>
</gene>
<dbReference type="InterPro" id="IPR043130">
    <property type="entry name" value="CDP-OH_PTrfase_TM_dom"/>
</dbReference>
<organism evidence="3">
    <name type="scientific">Edafosvirus sp</name>
    <dbReference type="NCBI Taxonomy" id="2487765"/>
    <lineage>
        <taxon>Viruses</taxon>
        <taxon>Varidnaviria</taxon>
        <taxon>Bamfordvirae</taxon>
        <taxon>Nucleocytoviricota</taxon>
        <taxon>Megaviricetes</taxon>
        <taxon>Imitervirales</taxon>
        <taxon>Mimiviridae</taxon>
        <taxon>Klosneuvirinae</taxon>
    </lineage>
</organism>
<dbReference type="Gene3D" id="1.20.120.1760">
    <property type="match status" value="1"/>
</dbReference>
<keyword evidence="2" id="KW-0472">Membrane</keyword>
<sequence>MKKLPNELDDPIDNFLSYISDIFCPIFKSLGFTPNGITALSLVLGIIAIIFMFMKQYKLAAVFYFIAYFFDVMDGYYARKYKMETPMGGRFDMISDKIKNYTMMIILFYLFIYHGKYALILLLLFLIATASIHLGCQEKYMDIINSSFQKFDELSSYKKLCPGNNKECVENTLKVTRFGGGGVVVLIISIIIYNLDYLLTN</sequence>
<dbReference type="EMBL" id="MK072068">
    <property type="protein sequence ID" value="AYV77982.1"/>
    <property type="molecule type" value="Genomic_DNA"/>
</dbReference>
<protein>
    <submittedName>
        <fullName evidence="3">CDP-alcohol phosphatidyltransferase</fullName>
    </submittedName>
</protein>
<keyword evidence="2" id="KW-0812">Transmembrane</keyword>
<reference evidence="3" key="1">
    <citation type="submission" date="2018-10" db="EMBL/GenBank/DDBJ databases">
        <title>Hidden diversity of soil giant viruses.</title>
        <authorList>
            <person name="Schulz F."/>
            <person name="Alteio L."/>
            <person name="Goudeau D."/>
            <person name="Ryan E.M."/>
            <person name="Malmstrom R.R."/>
            <person name="Blanchard J."/>
            <person name="Woyke T."/>
        </authorList>
    </citation>
    <scope>NUCLEOTIDE SEQUENCE</scope>
    <source>
        <strain evidence="3">EDV1</strain>
    </source>
</reference>
<evidence type="ECO:0000313" key="3">
    <source>
        <dbReference type="EMBL" id="AYV77982.1"/>
    </source>
</evidence>
<dbReference type="InterPro" id="IPR000462">
    <property type="entry name" value="CDP-OH_P_trans"/>
</dbReference>
<feature type="transmembrane region" description="Helical" evidence="2">
    <location>
        <begin position="36"/>
        <end position="53"/>
    </location>
</feature>